<evidence type="ECO:0000256" key="1">
    <source>
        <dbReference type="SAM" id="MobiDB-lite"/>
    </source>
</evidence>
<proteinExistence type="predicted"/>
<dbReference type="EMBL" id="JAVHNS010000008">
    <property type="protein sequence ID" value="KAK6346349.1"/>
    <property type="molecule type" value="Genomic_DNA"/>
</dbReference>
<dbReference type="AlphaFoldDB" id="A0AAV9USM0"/>
<protein>
    <submittedName>
        <fullName evidence="2">Uncharacterized protein</fullName>
    </submittedName>
</protein>
<reference evidence="2 3" key="1">
    <citation type="submission" date="2019-10" db="EMBL/GenBank/DDBJ databases">
        <authorList>
            <person name="Palmer J.M."/>
        </authorList>
    </citation>
    <scope>NUCLEOTIDE SEQUENCE [LARGE SCALE GENOMIC DNA]</scope>
    <source>
        <strain evidence="2 3">TWF730</strain>
    </source>
</reference>
<feature type="region of interest" description="Disordered" evidence="1">
    <location>
        <begin position="1"/>
        <end position="82"/>
    </location>
</feature>
<organism evidence="2 3">
    <name type="scientific">Orbilia blumenaviensis</name>
    <dbReference type="NCBI Taxonomy" id="1796055"/>
    <lineage>
        <taxon>Eukaryota</taxon>
        <taxon>Fungi</taxon>
        <taxon>Dikarya</taxon>
        <taxon>Ascomycota</taxon>
        <taxon>Pezizomycotina</taxon>
        <taxon>Orbiliomycetes</taxon>
        <taxon>Orbiliales</taxon>
        <taxon>Orbiliaceae</taxon>
        <taxon>Orbilia</taxon>
    </lineage>
</organism>
<dbReference type="Proteomes" id="UP001373714">
    <property type="component" value="Unassembled WGS sequence"/>
</dbReference>
<accession>A0AAV9USM0</accession>
<feature type="compositionally biased region" description="Basic and acidic residues" evidence="1">
    <location>
        <begin position="211"/>
        <end position="223"/>
    </location>
</feature>
<gene>
    <name evidence="2" type="ORF">TWF730_010675</name>
</gene>
<keyword evidence="3" id="KW-1185">Reference proteome</keyword>
<name>A0AAV9USM0_9PEZI</name>
<feature type="region of interest" description="Disordered" evidence="1">
    <location>
        <begin position="211"/>
        <end position="240"/>
    </location>
</feature>
<sequence length="269" mass="30090">MFGTAHPQYDAPRAGTPDWAANTLGAGQFGQSNRKRSARYADSDQEEDDDVLIPLGTKKARTSSIDTNQTSSFLPSHPSVSTDAFISPPVTPTPMPHRQASDIAMEDLDMMDSQLDSSQQEWNLGLHIGANNQVPSYVQQDSNLSMLDTEEHQHQHQHQHQQGSHILRPHTPGIIMRDMTRLEVSPSSELQSRGWMGMEIIRAAEPTQYHHHLEQHRNQDHHHQQQQQHSGAGGSGTAASKSRFTMGYRADCEKCRNRVPGHYAHPPSF</sequence>
<evidence type="ECO:0000313" key="2">
    <source>
        <dbReference type="EMBL" id="KAK6346349.1"/>
    </source>
</evidence>
<feature type="compositionally biased region" description="Polar residues" evidence="1">
    <location>
        <begin position="62"/>
        <end position="82"/>
    </location>
</feature>
<evidence type="ECO:0000313" key="3">
    <source>
        <dbReference type="Proteomes" id="UP001373714"/>
    </source>
</evidence>
<comment type="caution">
    <text evidence="2">The sequence shown here is derived from an EMBL/GenBank/DDBJ whole genome shotgun (WGS) entry which is preliminary data.</text>
</comment>